<dbReference type="RefSeq" id="WP_183185715.1">
    <property type="nucleotide sequence ID" value="NZ_BMNP01000026.1"/>
</dbReference>
<comment type="caution">
    <text evidence="1">The sequence shown here is derived from an EMBL/GenBank/DDBJ whole genome shotgun (WGS) entry which is preliminary data.</text>
</comment>
<reference evidence="1 2" key="1">
    <citation type="submission" date="2020-08" db="EMBL/GenBank/DDBJ databases">
        <title>Genomic Encyclopedia of Type Strains, Phase IV (KMG-IV): sequencing the most valuable type-strain genomes for metagenomic binning, comparative biology and taxonomic classification.</title>
        <authorList>
            <person name="Goeker M."/>
        </authorList>
    </citation>
    <scope>NUCLEOTIDE SEQUENCE [LARGE SCALE GENOMIC DNA]</scope>
    <source>
        <strain evidence="1 2">DSM 17075</strain>
    </source>
</reference>
<accession>A0A840E0E1</accession>
<protein>
    <submittedName>
        <fullName evidence="1">Uncharacterized protein</fullName>
    </submittedName>
</protein>
<gene>
    <name evidence="1" type="ORF">GGR02_003026</name>
</gene>
<dbReference type="AlphaFoldDB" id="A0A840E0E1"/>
<dbReference type="Proteomes" id="UP000559598">
    <property type="component" value="Unassembled WGS sequence"/>
</dbReference>
<dbReference type="EMBL" id="JACIDE010000026">
    <property type="protein sequence ID" value="MBB4075209.1"/>
    <property type="molecule type" value="Genomic_DNA"/>
</dbReference>
<sequence length="45" mass="5547">MNRLDLLFLQVSNIKLNLLEQQMITRDVKNELKRLERYIQTKEEK</sequence>
<evidence type="ECO:0000313" key="1">
    <source>
        <dbReference type="EMBL" id="MBB4075209.1"/>
    </source>
</evidence>
<name>A0A840E0E1_9BACL</name>
<evidence type="ECO:0000313" key="2">
    <source>
        <dbReference type="Proteomes" id="UP000559598"/>
    </source>
</evidence>
<proteinExistence type="predicted"/>
<keyword evidence="2" id="KW-1185">Reference proteome</keyword>
<organism evidence="1 2">
    <name type="scientific">Anoxybacteroides voinovskiense</name>
    <dbReference type="NCBI Taxonomy" id="230470"/>
    <lineage>
        <taxon>Bacteria</taxon>
        <taxon>Bacillati</taxon>
        <taxon>Bacillota</taxon>
        <taxon>Bacilli</taxon>
        <taxon>Bacillales</taxon>
        <taxon>Anoxybacillaceae</taxon>
        <taxon>Anoxybacteroides</taxon>
    </lineage>
</organism>